<organism evidence="7 8">
    <name type="scientific">Cryptosporangium aurantiacum</name>
    <dbReference type="NCBI Taxonomy" id="134849"/>
    <lineage>
        <taxon>Bacteria</taxon>
        <taxon>Bacillati</taxon>
        <taxon>Actinomycetota</taxon>
        <taxon>Actinomycetes</taxon>
        <taxon>Cryptosporangiales</taxon>
        <taxon>Cryptosporangiaceae</taxon>
        <taxon>Cryptosporangium</taxon>
    </lineage>
</organism>
<reference evidence="7 8" key="1">
    <citation type="submission" date="2016-11" db="EMBL/GenBank/DDBJ databases">
        <authorList>
            <person name="Jaros S."/>
            <person name="Januszkiewicz K."/>
            <person name="Wedrychowicz H."/>
        </authorList>
    </citation>
    <scope>NUCLEOTIDE SEQUENCE [LARGE SCALE GENOMIC DNA]</scope>
    <source>
        <strain evidence="7 8">DSM 46144</strain>
    </source>
</reference>
<feature type="transmembrane region" description="Helical" evidence="5">
    <location>
        <begin position="234"/>
        <end position="251"/>
    </location>
</feature>
<feature type="transmembrane region" description="Helical" evidence="5">
    <location>
        <begin position="416"/>
        <end position="437"/>
    </location>
</feature>
<feature type="transmembrane region" description="Helical" evidence="5">
    <location>
        <begin position="311"/>
        <end position="331"/>
    </location>
</feature>
<evidence type="ECO:0000256" key="5">
    <source>
        <dbReference type="SAM" id="Phobius"/>
    </source>
</evidence>
<comment type="subcellular location">
    <subcellularLocation>
        <location evidence="1">Cell membrane</location>
        <topology evidence="1">Multi-pass membrane protein</topology>
    </subcellularLocation>
</comment>
<feature type="transmembrane region" description="Helical" evidence="5">
    <location>
        <begin position="206"/>
        <end position="228"/>
    </location>
</feature>
<feature type="transmembrane region" description="Helical" evidence="5">
    <location>
        <begin position="109"/>
        <end position="130"/>
    </location>
</feature>
<feature type="transmembrane region" description="Helical" evidence="5">
    <location>
        <begin position="18"/>
        <end position="42"/>
    </location>
</feature>
<dbReference type="InterPro" id="IPR020846">
    <property type="entry name" value="MFS_dom"/>
</dbReference>
<feature type="transmembrane region" description="Helical" evidence="5">
    <location>
        <begin position="172"/>
        <end position="194"/>
    </location>
</feature>
<dbReference type="AlphaFoldDB" id="A0A1M7RLX1"/>
<keyword evidence="2 5" id="KW-0812">Transmembrane</keyword>
<evidence type="ECO:0000256" key="4">
    <source>
        <dbReference type="ARBA" id="ARBA00023136"/>
    </source>
</evidence>
<dbReference type="Gene3D" id="1.20.1250.20">
    <property type="entry name" value="MFS general substrate transporter like domains"/>
    <property type="match status" value="1"/>
</dbReference>
<evidence type="ECO:0000259" key="6">
    <source>
        <dbReference type="PROSITE" id="PS50850"/>
    </source>
</evidence>
<feature type="transmembrane region" description="Helical" evidence="5">
    <location>
        <begin position="54"/>
        <end position="73"/>
    </location>
</feature>
<evidence type="ECO:0000256" key="3">
    <source>
        <dbReference type="ARBA" id="ARBA00022989"/>
    </source>
</evidence>
<proteinExistence type="predicted"/>
<evidence type="ECO:0000256" key="2">
    <source>
        <dbReference type="ARBA" id="ARBA00022692"/>
    </source>
</evidence>
<dbReference type="PROSITE" id="PS50850">
    <property type="entry name" value="MFS"/>
    <property type="match status" value="1"/>
</dbReference>
<dbReference type="PANTHER" id="PTHR23501">
    <property type="entry name" value="MAJOR FACILITATOR SUPERFAMILY"/>
    <property type="match status" value="1"/>
</dbReference>
<dbReference type="GO" id="GO:0022857">
    <property type="term" value="F:transmembrane transporter activity"/>
    <property type="evidence" value="ECO:0007669"/>
    <property type="project" value="InterPro"/>
</dbReference>
<sequence>MTPFATTAPVRARRSETVLAVVLCVATGGYSVLQSLVVPALGVLEDALGTTPNGTAWILTAYLLSASILTPVIGRLGDLYGKKRALVGALVALCLGAGVSALADTLAVMLAGRVVQGAGGAVFPLAFAMVRDEFRPNRRTAVVAAISAVLSAGGALGTVVAGPIVTLLDYHWLFWLPALVTAAAALAALIAVPGEDGVRAGHRPPVGWVSAGLLSGWLTLLLLAITYLPGALPTLPLAVGAAVVAGIWWRVESTSRHPLLDLRTLRLPAVRVTNLATVLLGYGMFSAWMLIPLMLQQSPDSGIGLGADLTGVGLYMLVPTAGTLLVTPFVGRLARSRGTRFPLWLGGLLAGLAYLALAWFGWAGGPGGPLVLCGIILVEGAGIGLAFAAVAVSVVESVPADQAGVVSGVNTVMRTTGGTLGSTVAGTTLAAITGPAGEPGAPAYLLAFTLCAAALLGTAAVGRRLPVAPVSQP</sequence>
<dbReference type="STRING" id="134849.SAMN05443668_121102"/>
<feature type="transmembrane region" description="Helical" evidence="5">
    <location>
        <begin position="272"/>
        <end position="291"/>
    </location>
</feature>
<feature type="transmembrane region" description="Helical" evidence="5">
    <location>
        <begin position="343"/>
        <end position="362"/>
    </location>
</feature>
<accession>A0A1M7RLX1</accession>
<evidence type="ECO:0000256" key="1">
    <source>
        <dbReference type="ARBA" id="ARBA00004651"/>
    </source>
</evidence>
<keyword evidence="8" id="KW-1185">Reference proteome</keyword>
<dbReference type="Pfam" id="PF07690">
    <property type="entry name" value="MFS_1"/>
    <property type="match status" value="1"/>
</dbReference>
<keyword evidence="3 5" id="KW-1133">Transmembrane helix</keyword>
<dbReference type="Proteomes" id="UP000184440">
    <property type="component" value="Unassembled WGS sequence"/>
</dbReference>
<feature type="domain" description="Major facilitator superfamily (MFS) profile" evidence="6">
    <location>
        <begin position="17"/>
        <end position="466"/>
    </location>
</feature>
<dbReference type="EMBL" id="FRCS01000021">
    <property type="protein sequence ID" value="SHN47254.1"/>
    <property type="molecule type" value="Genomic_DNA"/>
</dbReference>
<feature type="transmembrane region" description="Helical" evidence="5">
    <location>
        <begin position="85"/>
        <end position="103"/>
    </location>
</feature>
<feature type="transmembrane region" description="Helical" evidence="5">
    <location>
        <begin position="368"/>
        <end position="395"/>
    </location>
</feature>
<dbReference type="InterPro" id="IPR036259">
    <property type="entry name" value="MFS_trans_sf"/>
</dbReference>
<protein>
    <submittedName>
        <fullName evidence="7">Predicted arabinose efflux permease, MFS family</fullName>
    </submittedName>
</protein>
<dbReference type="GO" id="GO:0005886">
    <property type="term" value="C:plasma membrane"/>
    <property type="evidence" value="ECO:0007669"/>
    <property type="project" value="UniProtKB-SubCell"/>
</dbReference>
<name>A0A1M7RLX1_9ACTN</name>
<feature type="transmembrane region" description="Helical" evidence="5">
    <location>
        <begin position="443"/>
        <end position="462"/>
    </location>
</feature>
<evidence type="ECO:0000313" key="7">
    <source>
        <dbReference type="EMBL" id="SHN47254.1"/>
    </source>
</evidence>
<evidence type="ECO:0000313" key="8">
    <source>
        <dbReference type="Proteomes" id="UP000184440"/>
    </source>
</evidence>
<feature type="transmembrane region" description="Helical" evidence="5">
    <location>
        <begin position="142"/>
        <end position="166"/>
    </location>
</feature>
<dbReference type="SUPFAM" id="SSF103473">
    <property type="entry name" value="MFS general substrate transporter"/>
    <property type="match status" value="1"/>
</dbReference>
<dbReference type="Gene3D" id="1.20.1720.10">
    <property type="entry name" value="Multidrug resistance protein D"/>
    <property type="match status" value="1"/>
</dbReference>
<dbReference type="PANTHER" id="PTHR23501:SF197">
    <property type="entry name" value="COMD"/>
    <property type="match status" value="1"/>
</dbReference>
<gene>
    <name evidence="7" type="ORF">SAMN05443668_121102</name>
</gene>
<dbReference type="InterPro" id="IPR011701">
    <property type="entry name" value="MFS"/>
</dbReference>
<dbReference type="RefSeq" id="WP_073264898.1">
    <property type="nucleotide sequence ID" value="NZ_FRCS01000021.1"/>
</dbReference>
<keyword evidence="4 5" id="KW-0472">Membrane</keyword>